<dbReference type="EMBL" id="CP037899">
    <property type="protein sequence ID" value="QDQ42426.1"/>
    <property type="molecule type" value="Genomic_DNA"/>
</dbReference>
<accession>A0A0C1V2U2</accession>
<reference evidence="3 5" key="1">
    <citation type="submission" date="2014-08" db="EMBL/GenBank/DDBJ databases">
        <title>Methylacidiphilum kamchatkense strain Kam1 draft genome sequence.</title>
        <authorList>
            <person name="Birkeland N.-K."/>
            <person name="Erikstad H.A."/>
        </authorList>
    </citation>
    <scope>NUCLEOTIDE SEQUENCE [LARGE SCALE GENOMIC DNA]</scope>
    <source>
        <strain evidence="3 5">Kam1</strain>
    </source>
</reference>
<dbReference type="SMART" id="SM00014">
    <property type="entry name" value="acidPPc"/>
    <property type="match status" value="1"/>
</dbReference>
<reference evidence="6" key="3">
    <citation type="submission" date="2019-03" db="EMBL/GenBank/DDBJ databases">
        <title>Complete genome of Methylacidiphilum kamchatkense Kam1.</title>
        <authorList>
            <person name="Kruse T."/>
            <person name="Murarilal Ratnadevi C."/>
            <person name="Erikstad H.-A."/>
            <person name="Birkeland N.-K."/>
        </authorList>
    </citation>
    <scope>NUCLEOTIDE SEQUENCE [LARGE SCALE GENOMIC DNA]</scope>
    <source>
        <strain evidence="6">kam1</strain>
    </source>
</reference>
<proteinExistence type="predicted"/>
<gene>
    <name evidence="3" type="ORF">A946_10105</name>
    <name evidence="4" type="ORF">kam1_1198</name>
</gene>
<dbReference type="Gene3D" id="1.20.144.10">
    <property type="entry name" value="Phosphatidic acid phosphatase type 2/haloperoxidase"/>
    <property type="match status" value="1"/>
</dbReference>
<evidence type="ECO:0000259" key="2">
    <source>
        <dbReference type="SMART" id="SM00014"/>
    </source>
</evidence>
<evidence type="ECO:0000313" key="6">
    <source>
        <dbReference type="Proteomes" id="UP000315925"/>
    </source>
</evidence>
<evidence type="ECO:0000313" key="4">
    <source>
        <dbReference type="EMBL" id="QDQ42426.1"/>
    </source>
</evidence>
<protein>
    <submittedName>
        <fullName evidence="4">PAP2 superfamily protein</fullName>
    </submittedName>
    <submittedName>
        <fullName evidence="3">Phospholipid phosphatase</fullName>
    </submittedName>
</protein>
<dbReference type="EMBL" id="JQNX01000008">
    <property type="protein sequence ID" value="KIE57990.1"/>
    <property type="molecule type" value="Genomic_DNA"/>
</dbReference>
<evidence type="ECO:0000256" key="1">
    <source>
        <dbReference type="SAM" id="Phobius"/>
    </source>
</evidence>
<dbReference type="SUPFAM" id="SSF48317">
    <property type="entry name" value="Acid phosphatase/Vanadium-dependent haloperoxidase"/>
    <property type="match status" value="1"/>
</dbReference>
<dbReference type="AlphaFoldDB" id="A0A0C1V2U2"/>
<dbReference type="PANTHER" id="PTHR14969">
    <property type="entry name" value="SPHINGOSINE-1-PHOSPHATE PHOSPHOHYDROLASE"/>
    <property type="match status" value="1"/>
</dbReference>
<dbReference type="PANTHER" id="PTHR14969:SF13">
    <property type="entry name" value="AT30094P"/>
    <property type="match status" value="1"/>
</dbReference>
<dbReference type="KEGG" id="mkc:kam1_1198"/>
<dbReference type="RefSeq" id="WP_039722078.1">
    <property type="nucleotide sequence ID" value="NZ_CP037899.1"/>
</dbReference>
<dbReference type="OrthoDB" id="192944at2"/>
<dbReference type="Proteomes" id="UP000031594">
    <property type="component" value="Unassembled WGS sequence"/>
</dbReference>
<keyword evidence="5" id="KW-1185">Reference proteome</keyword>
<dbReference type="GO" id="GO:0042392">
    <property type="term" value="F:sphingosine-1-phosphate phosphatase activity"/>
    <property type="evidence" value="ECO:0007669"/>
    <property type="project" value="TreeGrafter"/>
</dbReference>
<feature type="transmembrane region" description="Helical" evidence="1">
    <location>
        <begin position="36"/>
        <end position="59"/>
    </location>
</feature>
<organism evidence="4 6">
    <name type="scientific">Methylacidiphilum kamchatkense Kam1</name>
    <dbReference type="NCBI Taxonomy" id="1202785"/>
    <lineage>
        <taxon>Bacteria</taxon>
        <taxon>Pseudomonadati</taxon>
        <taxon>Verrucomicrobiota</taxon>
        <taxon>Methylacidiphilae</taxon>
        <taxon>Methylacidiphilales</taxon>
        <taxon>Methylacidiphilaceae</taxon>
        <taxon>Methylacidiphilum (ex Ratnadevi et al. 2023)</taxon>
    </lineage>
</organism>
<dbReference type="Pfam" id="PF01569">
    <property type="entry name" value="PAP2"/>
    <property type="match status" value="1"/>
</dbReference>
<feature type="domain" description="Phosphatidic acid phosphatase type 2/haloperoxidase" evidence="2">
    <location>
        <begin position="105"/>
        <end position="239"/>
    </location>
</feature>
<keyword evidence="1" id="KW-0472">Membrane</keyword>
<feature type="transmembrane region" description="Helical" evidence="1">
    <location>
        <begin position="71"/>
        <end position="91"/>
    </location>
</feature>
<reference evidence="4" key="2">
    <citation type="journal article" date="2019" name="BMC Genomics">
        <title>Complete genome sequence analysis of the thermoacidophilic verrucomicrobial methanotroph 'Candidatus Methylacidiphilum kamchatkense' strain Kam1 and comparison with its closest relatives.</title>
        <authorList>
            <person name="Kruse T."/>
            <person name="Ratnadevi C.M."/>
            <person name="Erikstad H.A."/>
            <person name="Birkeland N.K."/>
        </authorList>
    </citation>
    <scope>NUCLEOTIDE SEQUENCE</scope>
    <source>
        <strain evidence="4">Kam1</strain>
    </source>
</reference>
<dbReference type="InterPro" id="IPR036938">
    <property type="entry name" value="PAP2/HPO_sf"/>
</dbReference>
<keyword evidence="1" id="KW-1133">Transmembrane helix</keyword>
<sequence length="255" mass="28581">MKNEWFRFYQLSKKKCLAVFEALKNLPPTIKFGFPLVWLLSVILAFQLDFLFYSFFIIKGDSLFHTFAEKISYWGDFPQGTIPLCVSIYFLGILFKKEKLKEVAIGCFFSALIAGALVDLGRNILGRARPSASATEAIQELGYIPLPIVSFQRIHPNGSLVDGFYGIQWLTMFHGFPSGHAATSMATAASFLGQMPKLGYFLVFLALLVCWSRMALGRHYFSDVVAGGLVGFLLGFIFSKSEIQNYGVAFQKIEK</sequence>
<keyword evidence="1" id="KW-0812">Transmembrane</keyword>
<dbReference type="CDD" id="cd01610">
    <property type="entry name" value="PAP2_like"/>
    <property type="match status" value="1"/>
</dbReference>
<name>A0A0C1V2U2_9BACT</name>
<feature type="transmembrane region" description="Helical" evidence="1">
    <location>
        <begin position="198"/>
        <end position="214"/>
    </location>
</feature>
<dbReference type="InterPro" id="IPR000326">
    <property type="entry name" value="PAP2/HPO"/>
</dbReference>
<dbReference type="STRING" id="1202785.A946_10105"/>
<feature type="transmembrane region" description="Helical" evidence="1">
    <location>
        <begin position="220"/>
        <end position="238"/>
    </location>
</feature>
<evidence type="ECO:0000313" key="3">
    <source>
        <dbReference type="EMBL" id="KIE57990.1"/>
    </source>
</evidence>
<evidence type="ECO:0000313" key="5">
    <source>
        <dbReference type="Proteomes" id="UP000031594"/>
    </source>
</evidence>
<dbReference type="Proteomes" id="UP000315925">
    <property type="component" value="Chromosome"/>
</dbReference>